<proteinExistence type="predicted"/>
<accession>A0ABT6PQ61</accession>
<gene>
    <name evidence="1" type="ORF">QFW96_16095</name>
</gene>
<dbReference type="GO" id="GO:0032259">
    <property type="term" value="P:methylation"/>
    <property type="evidence" value="ECO:0007669"/>
    <property type="project" value="UniProtKB-KW"/>
</dbReference>
<dbReference type="PIRSF" id="PIRSF017393">
    <property type="entry name" value="MTase_SAV2177"/>
    <property type="match status" value="1"/>
</dbReference>
<dbReference type="EMBL" id="JASAOF010000009">
    <property type="protein sequence ID" value="MDI2030151.1"/>
    <property type="molecule type" value="Genomic_DNA"/>
</dbReference>
<reference evidence="1 2" key="1">
    <citation type="submission" date="2023-04" db="EMBL/GenBank/DDBJ databases">
        <title>Draft genome sequence of Saccharopolyspora sp. TS4A08 isolated from sweet potato rhizospheric soil.</title>
        <authorList>
            <person name="Suksaard P."/>
            <person name="Duangmal K."/>
        </authorList>
    </citation>
    <scope>NUCLEOTIDE SEQUENCE [LARGE SCALE GENOMIC DNA]</scope>
    <source>
        <strain evidence="1 2">TS4A08</strain>
    </source>
</reference>
<evidence type="ECO:0000313" key="1">
    <source>
        <dbReference type="EMBL" id="MDI2030151.1"/>
    </source>
</evidence>
<keyword evidence="1" id="KW-0808">Transferase</keyword>
<dbReference type="Proteomes" id="UP001237595">
    <property type="component" value="Unassembled WGS sequence"/>
</dbReference>
<dbReference type="GO" id="GO:0008168">
    <property type="term" value="F:methyltransferase activity"/>
    <property type="evidence" value="ECO:0007669"/>
    <property type="project" value="UniProtKB-KW"/>
</dbReference>
<sequence length="297" mass="33111">MRSSVGYGFEGRGLPVVEQSRDAAGLDVNRPNPGRIYDWFLGGTAHWAIDRVFGERLLGMWPQIAGVARQNRAFLRRAVLDAYDAGVRQFLDLGSGIPTMGNVHEILQDHADEPVRVVYVDCEPVAAAHTRVKLQDVEWAGVVQEDLLNWREVLDDCSTQRLLNLSEPVCLLAISVLQFIGPNGDIPGVLRRYAGKLSAGSRIVVTHFASDVPDPEARAAMERFRTECDVTPNPLWLRDRPTLTSWFDGLGEDWRLLGPGVAQLPEYRPDMITCPEDVAESEKMRPYAWFAIGEKSA</sequence>
<organism evidence="1 2">
    <name type="scientific">Saccharopolyspora ipomoeae</name>
    <dbReference type="NCBI Taxonomy" id="3042027"/>
    <lineage>
        <taxon>Bacteria</taxon>
        <taxon>Bacillati</taxon>
        <taxon>Actinomycetota</taxon>
        <taxon>Actinomycetes</taxon>
        <taxon>Pseudonocardiales</taxon>
        <taxon>Pseudonocardiaceae</taxon>
        <taxon>Saccharopolyspora</taxon>
    </lineage>
</organism>
<comment type="caution">
    <text evidence="1">The sequence shown here is derived from an EMBL/GenBank/DDBJ whole genome shotgun (WGS) entry which is preliminary data.</text>
</comment>
<dbReference type="InterPro" id="IPR029063">
    <property type="entry name" value="SAM-dependent_MTases_sf"/>
</dbReference>
<dbReference type="SUPFAM" id="SSF53335">
    <property type="entry name" value="S-adenosyl-L-methionine-dependent methyltransferases"/>
    <property type="match status" value="1"/>
</dbReference>
<dbReference type="InterPro" id="IPR006764">
    <property type="entry name" value="SAM_dep_MeTrfase_SAV2177_type"/>
</dbReference>
<dbReference type="RefSeq" id="WP_281456465.1">
    <property type="nucleotide sequence ID" value="NZ_JASAOF010000009.1"/>
</dbReference>
<protein>
    <submittedName>
        <fullName evidence="1">SAM-dependent methyltransferase</fullName>
        <ecNumber evidence="1">2.1.1.-</ecNumber>
    </submittedName>
</protein>
<keyword evidence="1" id="KW-0489">Methyltransferase</keyword>
<keyword evidence="2" id="KW-1185">Reference proteome</keyword>
<dbReference type="EC" id="2.1.1.-" evidence="1"/>
<evidence type="ECO:0000313" key="2">
    <source>
        <dbReference type="Proteomes" id="UP001237595"/>
    </source>
</evidence>
<dbReference type="Gene3D" id="3.40.50.150">
    <property type="entry name" value="Vaccinia Virus protein VP39"/>
    <property type="match status" value="1"/>
</dbReference>
<name>A0ABT6PQ61_9PSEU</name>
<dbReference type="Pfam" id="PF04672">
    <property type="entry name" value="Methyltransf_19"/>
    <property type="match status" value="1"/>
</dbReference>